<dbReference type="SUPFAM" id="SSF55874">
    <property type="entry name" value="ATPase domain of HSP90 chaperone/DNA topoisomerase II/histidine kinase"/>
    <property type="match status" value="1"/>
</dbReference>
<dbReference type="InterPro" id="IPR003594">
    <property type="entry name" value="HATPase_dom"/>
</dbReference>
<evidence type="ECO:0000313" key="11">
    <source>
        <dbReference type="EMBL" id="EXX91441.1"/>
    </source>
</evidence>
<dbReference type="EMBL" id="JFHU01000031">
    <property type="protein sequence ID" value="EXX91441.1"/>
    <property type="molecule type" value="Genomic_DNA"/>
</dbReference>
<dbReference type="OrthoDB" id="9815750at2"/>
<comment type="caution">
    <text evidence="11">The sequence shown here is derived from an EMBL/GenBank/DDBJ whole genome shotgun (WGS) entry which is preliminary data.</text>
</comment>
<keyword evidence="5" id="KW-0547">Nucleotide-binding</keyword>
<dbReference type="PROSITE" id="PS50887">
    <property type="entry name" value="GGDEF"/>
    <property type="match status" value="1"/>
</dbReference>
<dbReference type="Gene3D" id="1.10.287.130">
    <property type="match status" value="1"/>
</dbReference>
<dbReference type="PANTHER" id="PTHR43065">
    <property type="entry name" value="SENSOR HISTIDINE KINASE"/>
    <property type="match status" value="1"/>
</dbReference>
<dbReference type="InterPro" id="IPR000160">
    <property type="entry name" value="GGDEF_dom"/>
</dbReference>
<comment type="catalytic activity">
    <reaction evidence="1">
        <text>ATP + protein L-histidine = ADP + protein N-phospho-L-histidine.</text>
        <dbReference type="EC" id="2.7.13.3"/>
    </reaction>
</comment>
<dbReference type="SUPFAM" id="SSF47384">
    <property type="entry name" value="Homodimeric domain of signal transducing histidine kinase"/>
    <property type="match status" value="1"/>
</dbReference>
<evidence type="ECO:0000256" key="7">
    <source>
        <dbReference type="ARBA" id="ARBA00022840"/>
    </source>
</evidence>
<evidence type="ECO:0000313" key="12">
    <source>
        <dbReference type="Proteomes" id="UP000053750"/>
    </source>
</evidence>
<name>A0A9W5W822_9BACL</name>
<dbReference type="InterPro" id="IPR036097">
    <property type="entry name" value="HisK_dim/P_sf"/>
</dbReference>
<dbReference type="InterPro" id="IPR029787">
    <property type="entry name" value="Nucleotide_cyclase"/>
</dbReference>
<dbReference type="PROSITE" id="PS50109">
    <property type="entry name" value="HIS_KIN"/>
    <property type="match status" value="1"/>
</dbReference>
<dbReference type="SMART" id="SM00387">
    <property type="entry name" value="HATPase_c"/>
    <property type="match status" value="1"/>
</dbReference>
<dbReference type="RefSeq" id="WP_144353512.1">
    <property type="nucleotide sequence ID" value="NZ_KK082268.1"/>
</dbReference>
<dbReference type="PANTHER" id="PTHR43065:SF10">
    <property type="entry name" value="PEROXIDE STRESS-ACTIVATED HISTIDINE KINASE MAK3"/>
    <property type="match status" value="1"/>
</dbReference>
<evidence type="ECO:0000256" key="1">
    <source>
        <dbReference type="ARBA" id="ARBA00000085"/>
    </source>
</evidence>
<dbReference type="Pfam" id="PF00990">
    <property type="entry name" value="GGDEF"/>
    <property type="match status" value="1"/>
</dbReference>
<dbReference type="AlphaFoldDB" id="A0A9W5W822"/>
<dbReference type="Gene3D" id="3.30.70.270">
    <property type="match status" value="1"/>
</dbReference>
<protein>
    <recommendedName>
        <fullName evidence="2">histidine kinase</fullName>
        <ecNumber evidence="2">2.7.13.3</ecNumber>
    </recommendedName>
</protein>
<dbReference type="Proteomes" id="UP000053750">
    <property type="component" value="Unassembled WGS sequence"/>
</dbReference>
<gene>
    <name evidence="11" type="ORF">BG53_11480</name>
</gene>
<dbReference type="InterPro" id="IPR043128">
    <property type="entry name" value="Rev_trsase/Diguanyl_cyclase"/>
</dbReference>
<dbReference type="Pfam" id="PF00512">
    <property type="entry name" value="HisKA"/>
    <property type="match status" value="1"/>
</dbReference>
<keyword evidence="6 11" id="KW-0418">Kinase</keyword>
<dbReference type="EC" id="2.7.13.3" evidence="2"/>
<dbReference type="InterPro" id="IPR005467">
    <property type="entry name" value="His_kinase_dom"/>
</dbReference>
<evidence type="ECO:0000256" key="6">
    <source>
        <dbReference type="ARBA" id="ARBA00022777"/>
    </source>
</evidence>
<keyword evidence="8" id="KW-0902">Two-component regulatory system</keyword>
<dbReference type="Pfam" id="PF02518">
    <property type="entry name" value="HATPase_c"/>
    <property type="match status" value="1"/>
</dbReference>
<dbReference type="GO" id="GO:0005524">
    <property type="term" value="F:ATP binding"/>
    <property type="evidence" value="ECO:0007669"/>
    <property type="project" value="UniProtKB-KW"/>
</dbReference>
<proteinExistence type="predicted"/>
<evidence type="ECO:0000259" key="10">
    <source>
        <dbReference type="PROSITE" id="PS50887"/>
    </source>
</evidence>
<dbReference type="SUPFAM" id="SSF55073">
    <property type="entry name" value="Nucleotide cyclase"/>
    <property type="match status" value="1"/>
</dbReference>
<evidence type="ECO:0000259" key="9">
    <source>
        <dbReference type="PROSITE" id="PS50109"/>
    </source>
</evidence>
<dbReference type="InterPro" id="IPR004358">
    <property type="entry name" value="Sig_transdc_His_kin-like_C"/>
</dbReference>
<evidence type="ECO:0000256" key="2">
    <source>
        <dbReference type="ARBA" id="ARBA00012438"/>
    </source>
</evidence>
<evidence type="ECO:0000256" key="5">
    <source>
        <dbReference type="ARBA" id="ARBA00022741"/>
    </source>
</evidence>
<evidence type="ECO:0000256" key="4">
    <source>
        <dbReference type="ARBA" id="ARBA00022679"/>
    </source>
</evidence>
<dbReference type="CDD" id="cd00082">
    <property type="entry name" value="HisKA"/>
    <property type="match status" value="1"/>
</dbReference>
<keyword evidence="4" id="KW-0808">Transferase</keyword>
<dbReference type="GO" id="GO:0000155">
    <property type="term" value="F:phosphorelay sensor kinase activity"/>
    <property type="evidence" value="ECO:0007669"/>
    <property type="project" value="InterPro"/>
</dbReference>
<evidence type="ECO:0000256" key="3">
    <source>
        <dbReference type="ARBA" id="ARBA00022553"/>
    </source>
</evidence>
<accession>A0A9W5W822</accession>
<dbReference type="Gene3D" id="3.30.565.10">
    <property type="entry name" value="Histidine kinase-like ATPase, C-terminal domain"/>
    <property type="match status" value="1"/>
</dbReference>
<sequence length="374" mass="41677">MTTLDTQTNLMNYESFVTCISGSISEGNEFILALLDFDVFNGSGHSGIVNGTELLMSLSKLLQAAFPDARALARYAGDRFAVLLRQTPDIADNRMTVLNTNSLGYRAVYSLAQYPQDADSTQELISTAEDRLFFNKRALFLKQEEEMMRSEKMKIVGEMAAGMAHEIRNPLTTLKGFLQLSQSQNYNIKPWFDIIMNEITRMNELTGEFLQFSRPGMSDLKPIPVCDVLERVCFMSESQAVSHGHTISLSLFNVNHSLLIVADRDKIVQVLLNIIRNAIEAMTEPGTIHIKAKLMMDELVLEIEDSGPGIPQDELPNIFMPFYTTKESGTGLGLSICHRIVQDHGGRLTVASVVGEGTQFCIRLPVTFDRSSCE</sequence>
<dbReference type="PRINTS" id="PR00344">
    <property type="entry name" value="BCTRLSENSOR"/>
</dbReference>
<feature type="domain" description="GGDEF" evidence="10">
    <location>
        <begin position="28"/>
        <end position="150"/>
    </location>
</feature>
<keyword evidence="3" id="KW-0597">Phosphoprotein</keyword>
<evidence type="ECO:0000256" key="8">
    <source>
        <dbReference type="ARBA" id="ARBA00023012"/>
    </source>
</evidence>
<reference evidence="11 12" key="1">
    <citation type="submission" date="2014-02" db="EMBL/GenBank/DDBJ databases">
        <title>Genome sequence of Paenibacillus darwinianus reveals adaptive mechanisms for survival in Antarctic soils.</title>
        <authorList>
            <person name="Dsouza M."/>
            <person name="Taylor M.W."/>
            <person name="Turner S.J."/>
            <person name="Aislabie J."/>
        </authorList>
    </citation>
    <scope>NUCLEOTIDE SEQUENCE [LARGE SCALE GENOMIC DNA]</scope>
    <source>
        <strain evidence="11 12">CE1</strain>
    </source>
</reference>
<keyword evidence="7" id="KW-0067">ATP-binding</keyword>
<organism evidence="11 12">
    <name type="scientific">Paenibacillus darwinianus</name>
    <dbReference type="NCBI Taxonomy" id="1380763"/>
    <lineage>
        <taxon>Bacteria</taxon>
        <taxon>Bacillati</taxon>
        <taxon>Bacillota</taxon>
        <taxon>Bacilli</taxon>
        <taxon>Bacillales</taxon>
        <taxon>Paenibacillaceae</taxon>
        <taxon>Paenibacillus</taxon>
    </lineage>
</organism>
<dbReference type="InterPro" id="IPR036890">
    <property type="entry name" value="HATPase_C_sf"/>
</dbReference>
<keyword evidence="12" id="KW-1185">Reference proteome</keyword>
<dbReference type="InterPro" id="IPR003661">
    <property type="entry name" value="HisK_dim/P_dom"/>
</dbReference>
<dbReference type="CDD" id="cd00075">
    <property type="entry name" value="HATPase"/>
    <property type="match status" value="1"/>
</dbReference>
<feature type="domain" description="Histidine kinase" evidence="9">
    <location>
        <begin position="162"/>
        <end position="368"/>
    </location>
</feature>
<dbReference type="SMART" id="SM00388">
    <property type="entry name" value="HisKA"/>
    <property type="match status" value="1"/>
</dbReference>